<protein>
    <submittedName>
        <fullName evidence="4">MCE family protein</fullName>
    </submittedName>
</protein>
<dbReference type="RefSeq" id="WP_332520427.1">
    <property type="nucleotide sequence ID" value="NZ_JANRHA010000011.1"/>
</dbReference>
<accession>A0A9X4M126</accession>
<evidence type="ECO:0000259" key="2">
    <source>
        <dbReference type="Pfam" id="PF02470"/>
    </source>
</evidence>
<evidence type="ECO:0000313" key="4">
    <source>
        <dbReference type="EMBL" id="MDG3016104.1"/>
    </source>
</evidence>
<sequence>MVSRSDKVKIAILGLLALVAIGFVGVRYVRLDHMLGLDQYIVKVELPDSGGIFPNAEVTYRGIPVGRVGDLSLTPTGLQVQLVLNDGGPKIPASAHAVVADRSAIGEQFVDLQPSTDKGPYLTDGSVIAQNKTATPVPVEDLFSNVTALVKSVPVDSLHTAFTELGTAFDGQGQNLQSLVDSVDDLSQAGFDNLPQSSALIADARPVLKTQTQQSSPIEQFSKSLRDITAQLKSSDPDLRRLIDNGMPASDQVGDLVNTSGNDITDLLGNTRTISGVVAERSYAFRGFMAMLPALAAVAPSVTQGNTIRLGLVLETNNPVACTRGYEGSQKILAEMKAKNPNFDPNRDEFPVNLDAHCAVPQGNPTDVRGSQNAKYMDPSRSVPWDSKPKVDPEKLDLNPIATQLATLMGITVR</sequence>
<dbReference type="InterPro" id="IPR005693">
    <property type="entry name" value="Mce"/>
</dbReference>
<comment type="caution">
    <text evidence="4">The sequence shown here is derived from an EMBL/GenBank/DDBJ whole genome shotgun (WGS) entry which is preliminary data.</text>
</comment>
<evidence type="ECO:0000259" key="3">
    <source>
        <dbReference type="Pfam" id="PF11887"/>
    </source>
</evidence>
<dbReference type="NCBIfam" id="TIGR00996">
    <property type="entry name" value="Mtu_fam_mce"/>
    <property type="match status" value="1"/>
</dbReference>
<dbReference type="InterPro" id="IPR024516">
    <property type="entry name" value="Mce_C"/>
</dbReference>
<dbReference type="PANTHER" id="PTHR33371">
    <property type="entry name" value="INTERMEMBRANE PHOSPHOLIPID TRANSPORT SYSTEM BINDING PROTEIN MLAD-RELATED"/>
    <property type="match status" value="1"/>
</dbReference>
<dbReference type="InterPro" id="IPR003399">
    <property type="entry name" value="Mce/MlaD"/>
</dbReference>
<dbReference type="GO" id="GO:0005576">
    <property type="term" value="C:extracellular region"/>
    <property type="evidence" value="ECO:0007669"/>
    <property type="project" value="TreeGrafter"/>
</dbReference>
<dbReference type="Proteomes" id="UP001152755">
    <property type="component" value="Unassembled WGS sequence"/>
</dbReference>
<feature type="region of interest" description="Disordered" evidence="1">
    <location>
        <begin position="361"/>
        <end position="391"/>
    </location>
</feature>
<keyword evidence="5" id="KW-1185">Reference proteome</keyword>
<evidence type="ECO:0000256" key="1">
    <source>
        <dbReference type="SAM" id="MobiDB-lite"/>
    </source>
</evidence>
<feature type="domain" description="Mammalian cell entry C-terminal" evidence="3">
    <location>
        <begin position="122"/>
        <end position="292"/>
    </location>
</feature>
<dbReference type="Pfam" id="PF02470">
    <property type="entry name" value="MlaD"/>
    <property type="match status" value="1"/>
</dbReference>
<feature type="compositionally biased region" description="Polar residues" evidence="1">
    <location>
        <begin position="363"/>
        <end position="374"/>
    </location>
</feature>
<proteinExistence type="predicted"/>
<organism evidence="4 5">
    <name type="scientific">Speluncibacter jeojiensis</name>
    <dbReference type="NCBI Taxonomy" id="2710754"/>
    <lineage>
        <taxon>Bacteria</taxon>
        <taxon>Bacillati</taxon>
        <taxon>Actinomycetota</taxon>
        <taxon>Actinomycetes</taxon>
        <taxon>Mycobacteriales</taxon>
        <taxon>Speluncibacteraceae</taxon>
        <taxon>Speluncibacter</taxon>
    </lineage>
</organism>
<dbReference type="EMBL" id="JANRHA010000011">
    <property type="protein sequence ID" value="MDG3016104.1"/>
    <property type="molecule type" value="Genomic_DNA"/>
</dbReference>
<dbReference type="AlphaFoldDB" id="A0A9X4M126"/>
<dbReference type="InterPro" id="IPR052336">
    <property type="entry name" value="MlaD_Phospholipid_Transporter"/>
</dbReference>
<evidence type="ECO:0000313" key="5">
    <source>
        <dbReference type="Proteomes" id="UP001152755"/>
    </source>
</evidence>
<reference evidence="4" key="1">
    <citation type="submission" date="2022-08" db="EMBL/GenBank/DDBJ databases">
        <title>Genome analysis of Corynebacteriales strain.</title>
        <authorList>
            <person name="Lee S.D."/>
        </authorList>
    </citation>
    <scope>NUCLEOTIDE SEQUENCE</scope>
    <source>
        <strain evidence="4">D3-21</strain>
    </source>
</reference>
<name>A0A9X4M126_9ACTN</name>
<feature type="domain" description="Mce/MlaD" evidence="2">
    <location>
        <begin position="39"/>
        <end position="114"/>
    </location>
</feature>
<dbReference type="PANTHER" id="PTHR33371:SF16">
    <property type="entry name" value="MCE-FAMILY PROTEIN MCE3F"/>
    <property type="match status" value="1"/>
</dbReference>
<dbReference type="Pfam" id="PF11887">
    <property type="entry name" value="Mce4_CUP1"/>
    <property type="match status" value="1"/>
</dbReference>
<gene>
    <name evidence="4" type="ORF">NVS88_16215</name>
</gene>